<accession>A0A9D9DYP0</accession>
<dbReference type="AlphaFoldDB" id="A0A9D9DYP0"/>
<evidence type="ECO:0000313" key="5">
    <source>
        <dbReference type="Proteomes" id="UP000823611"/>
    </source>
</evidence>
<feature type="compositionally biased region" description="Low complexity" evidence="2">
    <location>
        <begin position="330"/>
        <end position="339"/>
    </location>
</feature>
<name>A0A9D9DYP0_9FIRM</name>
<proteinExistence type="predicted"/>
<dbReference type="EMBL" id="JADIMX010000153">
    <property type="protein sequence ID" value="MBO8435223.1"/>
    <property type="molecule type" value="Genomic_DNA"/>
</dbReference>
<protein>
    <submittedName>
        <fullName evidence="4">S-layer homology domain-containing protein</fullName>
    </submittedName>
</protein>
<dbReference type="InterPro" id="IPR001119">
    <property type="entry name" value="SLH_dom"/>
</dbReference>
<evidence type="ECO:0000256" key="1">
    <source>
        <dbReference type="ARBA" id="ARBA00022737"/>
    </source>
</evidence>
<evidence type="ECO:0000313" key="4">
    <source>
        <dbReference type="EMBL" id="MBO8435223.1"/>
    </source>
</evidence>
<dbReference type="PROSITE" id="PS51272">
    <property type="entry name" value="SLH"/>
    <property type="match status" value="2"/>
</dbReference>
<feature type="region of interest" description="Disordered" evidence="2">
    <location>
        <begin position="47"/>
        <end position="80"/>
    </location>
</feature>
<feature type="region of interest" description="Disordered" evidence="2">
    <location>
        <begin position="215"/>
        <end position="339"/>
    </location>
</feature>
<dbReference type="Proteomes" id="UP000823611">
    <property type="component" value="Unassembled WGS sequence"/>
</dbReference>
<feature type="compositionally biased region" description="Acidic residues" evidence="2">
    <location>
        <begin position="251"/>
        <end position="268"/>
    </location>
</feature>
<comment type="caution">
    <text evidence="4">The sequence shown here is derived from an EMBL/GenBank/DDBJ whole genome shotgun (WGS) entry which is preliminary data.</text>
</comment>
<gene>
    <name evidence="4" type="ORF">IAC55_07890</name>
</gene>
<feature type="region of interest" description="Disordered" evidence="2">
    <location>
        <begin position="175"/>
        <end position="198"/>
    </location>
</feature>
<feature type="non-terminal residue" evidence="4">
    <location>
        <position position="1"/>
    </location>
</feature>
<reference evidence="4" key="2">
    <citation type="journal article" date="2021" name="PeerJ">
        <title>Extensive microbial diversity within the chicken gut microbiome revealed by metagenomics and culture.</title>
        <authorList>
            <person name="Gilroy R."/>
            <person name="Ravi A."/>
            <person name="Getino M."/>
            <person name="Pursley I."/>
            <person name="Horton D.L."/>
            <person name="Alikhan N.F."/>
            <person name="Baker D."/>
            <person name="Gharbi K."/>
            <person name="Hall N."/>
            <person name="Watson M."/>
            <person name="Adriaenssens E.M."/>
            <person name="Foster-Nyarko E."/>
            <person name="Jarju S."/>
            <person name="Secka A."/>
            <person name="Antonio M."/>
            <person name="Oren A."/>
            <person name="Chaudhuri R.R."/>
            <person name="La Ragione R."/>
            <person name="Hildebrand F."/>
            <person name="Pallen M.J."/>
        </authorList>
    </citation>
    <scope>NUCLEOTIDE SEQUENCE</scope>
    <source>
        <strain evidence="4">F6-4510</strain>
    </source>
</reference>
<organism evidence="4 5">
    <name type="scientific">Candidatus Fimicola merdigallinarum</name>
    <dbReference type="NCBI Taxonomy" id="2840819"/>
    <lineage>
        <taxon>Bacteria</taxon>
        <taxon>Bacillati</taxon>
        <taxon>Bacillota</taxon>
        <taxon>Clostridia</taxon>
        <taxon>Lachnospirales</taxon>
        <taxon>Lachnospiraceae</taxon>
        <taxon>Lachnospiraceae incertae sedis</taxon>
        <taxon>Candidatus Fimicola</taxon>
    </lineage>
</organism>
<evidence type="ECO:0000259" key="3">
    <source>
        <dbReference type="PROSITE" id="PS51272"/>
    </source>
</evidence>
<keyword evidence="1" id="KW-0677">Repeat</keyword>
<reference evidence="4" key="1">
    <citation type="submission" date="2020-10" db="EMBL/GenBank/DDBJ databases">
        <authorList>
            <person name="Gilroy R."/>
        </authorList>
    </citation>
    <scope>NUCLEOTIDE SEQUENCE</scope>
    <source>
        <strain evidence="4">F6-4510</strain>
    </source>
</reference>
<feature type="compositionally biased region" description="Polar residues" evidence="2">
    <location>
        <begin position="182"/>
        <end position="191"/>
    </location>
</feature>
<feature type="domain" description="SLH" evidence="3">
    <location>
        <begin position="441"/>
        <end position="504"/>
    </location>
</feature>
<sequence length="614" mass="66081">LVMYHPQEGNLTITGGEFTGLDGIQYCGSGEIKISGGTFRATREYTEFPDKSSQEADGNTDDGSALSLISRGSGYQDKDAEGKVKTMKLEITGGEFISDNNNAISIYRLKQDPNTRIWYVDNDTNDISNTNDTDFLDNYTEYVNISGGTFKSGSVDKKETLHVDPKAKEMGTVTITGGKFTTDPSQANNPANPDEPFNYVADGYIVEDTEDGMKLVTLPKPPEPEPEPPSNGGDDGTGDDNTGGDNGTGDDNTDGDDGTGDDNTDGDDDKPNGDNNNNHRPSGGGSSSSDDDDEKTPSTVVDKTELEDGSKVTVESGKDSVTTTVERPDGSSSVTTVDSDGSIKSDVMIVNEAIDRNKNADAPISHITASDDTDSAHSITITVEDNNFAKVEIPVENMTAGTVAVKVHPDGTEEVIKMTAMGENGVIVPVDGIATVKIVDRSKYFIDVPDTYWGTHAVDYIASRDLFAGTSDITFTPDGAMTRAMVWTVLARFDGHDTTGGETWYEKGCEWAMANGVSDGTNHDVEITREQLVSMLHRYYMYKGHANDTINYSIEGYADYGNISEYAVNSMEWAVNTGLITGTSDVTLSPVDNATRGQVAMIMMNFCEKLARQQ</sequence>
<dbReference type="Pfam" id="PF00395">
    <property type="entry name" value="SLH"/>
    <property type="match status" value="2"/>
</dbReference>
<evidence type="ECO:0000256" key="2">
    <source>
        <dbReference type="SAM" id="MobiDB-lite"/>
    </source>
</evidence>
<feature type="domain" description="SLH" evidence="3">
    <location>
        <begin position="554"/>
        <end position="614"/>
    </location>
</feature>